<dbReference type="EMBL" id="FOGI01000012">
    <property type="protein sequence ID" value="SES40396.1"/>
    <property type="molecule type" value="Genomic_DNA"/>
</dbReference>
<evidence type="ECO:0000256" key="4">
    <source>
        <dbReference type="ARBA" id="ARBA00022729"/>
    </source>
</evidence>
<feature type="domain" description="Fe/B12 periplasmic-binding" evidence="5">
    <location>
        <begin position="89"/>
        <end position="361"/>
    </location>
</feature>
<dbReference type="GO" id="GO:0030288">
    <property type="term" value="C:outer membrane-bounded periplasmic space"/>
    <property type="evidence" value="ECO:0007669"/>
    <property type="project" value="TreeGrafter"/>
</dbReference>
<dbReference type="PROSITE" id="PS51318">
    <property type="entry name" value="TAT"/>
    <property type="match status" value="1"/>
</dbReference>
<sequence>MKQSEPQKGTSMVDLSPRPARPFSRRLFLSGSAAGALTLGMAACGSSDTPTPATGASGAPTSGAAGAGFPLTIEGAEGKAIIPSQPGRVLTVGFMRDVDEAVSLGVVPIAITPQTNFDSGLAPWVEAKLGGAKAPQQIEVEDNLPFEKITELAPDLILATDSYTLADDFANLTAIAPTLSYQDDVAEDTWQTRAKRIGAALGKADAAEKAIADVESGIAAAKDRNKAALEGKTFTFSLLNAEGELATVVLPTDASARFLSQLGLKLSDQVTSLPQAGPAGRAVVAKENTKLLDADVVLFSFRSEDERKQVEGDRLFQALPAVKRGAYVALEVGEALSLAFPSTLSIPFALEKIVPKVVAAATKA</sequence>
<evidence type="ECO:0000259" key="5">
    <source>
        <dbReference type="PROSITE" id="PS50983"/>
    </source>
</evidence>
<evidence type="ECO:0000256" key="1">
    <source>
        <dbReference type="ARBA" id="ARBA00004196"/>
    </source>
</evidence>
<evidence type="ECO:0000313" key="7">
    <source>
        <dbReference type="Proteomes" id="UP000199051"/>
    </source>
</evidence>
<dbReference type="InterPro" id="IPR006311">
    <property type="entry name" value="TAT_signal"/>
</dbReference>
<evidence type="ECO:0000256" key="2">
    <source>
        <dbReference type="ARBA" id="ARBA00008814"/>
    </source>
</evidence>
<dbReference type="STRING" id="155974.SAMN04487818_112197"/>
<dbReference type="Proteomes" id="UP000199051">
    <property type="component" value="Unassembled WGS sequence"/>
</dbReference>
<keyword evidence="7" id="KW-1185">Reference proteome</keyword>
<dbReference type="SUPFAM" id="SSF53807">
    <property type="entry name" value="Helical backbone' metal receptor"/>
    <property type="match status" value="1"/>
</dbReference>
<dbReference type="GO" id="GO:1901678">
    <property type="term" value="P:iron coordination entity transport"/>
    <property type="evidence" value="ECO:0007669"/>
    <property type="project" value="UniProtKB-ARBA"/>
</dbReference>
<evidence type="ECO:0000313" key="6">
    <source>
        <dbReference type="EMBL" id="SES40396.1"/>
    </source>
</evidence>
<organism evidence="6 7">
    <name type="scientific">Actinokineospora terrae</name>
    <dbReference type="NCBI Taxonomy" id="155974"/>
    <lineage>
        <taxon>Bacteria</taxon>
        <taxon>Bacillati</taxon>
        <taxon>Actinomycetota</taxon>
        <taxon>Actinomycetes</taxon>
        <taxon>Pseudonocardiales</taxon>
        <taxon>Pseudonocardiaceae</taxon>
        <taxon>Actinokineospora</taxon>
    </lineage>
</organism>
<proteinExistence type="inferred from homology"/>
<dbReference type="Gene3D" id="3.40.50.1980">
    <property type="entry name" value="Nitrogenase molybdenum iron protein domain"/>
    <property type="match status" value="2"/>
</dbReference>
<dbReference type="PROSITE" id="PS50983">
    <property type="entry name" value="FE_B12_PBP"/>
    <property type="match status" value="1"/>
</dbReference>
<evidence type="ECO:0000256" key="3">
    <source>
        <dbReference type="ARBA" id="ARBA00022448"/>
    </source>
</evidence>
<protein>
    <submittedName>
        <fullName evidence="6">Iron complex transport system substrate-binding protein</fullName>
    </submittedName>
</protein>
<comment type="subcellular location">
    <subcellularLocation>
        <location evidence="1">Cell envelope</location>
    </subcellularLocation>
</comment>
<reference evidence="7" key="1">
    <citation type="submission" date="2016-10" db="EMBL/GenBank/DDBJ databases">
        <authorList>
            <person name="Varghese N."/>
            <person name="Submissions S."/>
        </authorList>
    </citation>
    <scope>NUCLEOTIDE SEQUENCE [LARGE SCALE GENOMIC DNA]</scope>
    <source>
        <strain evidence="7">DSM 44260</strain>
    </source>
</reference>
<accession>A0A1H9X2I9</accession>
<dbReference type="AlphaFoldDB" id="A0A1H9X2I9"/>
<gene>
    <name evidence="6" type="ORF">SAMN04487818_112197</name>
</gene>
<dbReference type="RefSeq" id="WP_092784357.1">
    <property type="nucleotide sequence ID" value="NZ_FOGI01000012.1"/>
</dbReference>
<keyword evidence="4" id="KW-0732">Signal</keyword>
<dbReference type="PANTHER" id="PTHR30532">
    <property type="entry name" value="IRON III DICITRATE-BINDING PERIPLASMIC PROTEIN"/>
    <property type="match status" value="1"/>
</dbReference>
<keyword evidence="3" id="KW-0813">Transport</keyword>
<name>A0A1H9X2I9_9PSEU</name>
<dbReference type="InterPro" id="IPR002491">
    <property type="entry name" value="ABC_transptr_periplasmic_BD"/>
</dbReference>
<dbReference type="Pfam" id="PF01497">
    <property type="entry name" value="Peripla_BP_2"/>
    <property type="match status" value="1"/>
</dbReference>
<dbReference type="PANTHER" id="PTHR30532:SF24">
    <property type="entry name" value="FERRIC ENTEROBACTIN-BINDING PERIPLASMIC PROTEIN FEPB"/>
    <property type="match status" value="1"/>
</dbReference>
<comment type="similarity">
    <text evidence="2">Belongs to the bacterial solute-binding protein 8 family.</text>
</comment>
<dbReference type="InterPro" id="IPR051313">
    <property type="entry name" value="Bact_iron-sidero_bind"/>
</dbReference>